<dbReference type="Gene3D" id="3.30.420.40">
    <property type="match status" value="2"/>
</dbReference>
<dbReference type="InterPro" id="IPR013126">
    <property type="entry name" value="Hsp_70_fam"/>
</dbReference>
<sequence length="652" mass="71361">MSRPVLAVDFGTSNSYFCKCPHDDLIPSPVDFISGSTGMDTAILYREGRSPLVGAQALSTWGEASEEERAHYSLLTRFKPEIDVDERAFKGAVDFLSQVREDARRMNIVFNPMERDVFFGVPCQASESYVLAVKKAAEQAGYGEVNTVEEPLGALLFHLSQGDMSPSEAMGSVLVLDFGGGTFDAALLEKLDVKDSWGDWAMGGRLFDDLFYQILVQANPELVNLSEDPGREYFVHWYWSRVLKEGFSDTMSRDREEIWTRTAGTYGAIRHLRWEEFISMASDYRPTDQMLRSIGVNCPGMNGPENLLHRVSQLISRGRGAKTVILAGGSCLWPFIPDMVRDLLPDARLIRSDQPYGVVARGLSLLPALRSRNDRSIAALRGSLPDFMGKIRSEVVDRLLSKAAQEGSLELSSLMIEKVVVPVLMDYRANGGSLSRLRGSMESGIDSVKEEMDGLLRSHMDRAARTIPKATVEMMARWFKDKGIKSLPRDLNLALGEGEADLLKAVDLGRLSPIKGLVDSLDGVIGIVVGLVTASLCGGGGIALIATGIPGLLAGAAIGLGGYVFGRKSIREKLEKVPVNSVLSRFLMSEGPMRKTVEKARVSIAQGVDEAIRREWAAVEPELMSSIREVVEEEIKGLSLINQIEGGSYGKG</sequence>
<feature type="transmembrane region" description="Helical" evidence="3">
    <location>
        <begin position="542"/>
        <end position="566"/>
    </location>
</feature>
<gene>
    <name evidence="4" type="ORF">SAMN06275492_10455</name>
</gene>
<protein>
    <submittedName>
        <fullName evidence="4">Hsp70 protein</fullName>
    </submittedName>
</protein>
<dbReference type="PANTHER" id="PTHR42749">
    <property type="entry name" value="CELL SHAPE-DETERMINING PROTEIN MREB"/>
    <property type="match status" value="1"/>
</dbReference>
<dbReference type="GO" id="GO:0005524">
    <property type="term" value="F:ATP binding"/>
    <property type="evidence" value="ECO:0007669"/>
    <property type="project" value="UniProtKB-KW"/>
</dbReference>
<keyword evidence="3" id="KW-1133">Transmembrane helix</keyword>
<dbReference type="SUPFAM" id="SSF53067">
    <property type="entry name" value="Actin-like ATPase domain"/>
    <property type="match status" value="2"/>
</dbReference>
<dbReference type="STRING" id="561720.SAMN06275492_10455"/>
<dbReference type="GO" id="GO:0140662">
    <property type="term" value="F:ATP-dependent protein folding chaperone"/>
    <property type="evidence" value="ECO:0007669"/>
    <property type="project" value="InterPro"/>
</dbReference>
<dbReference type="Pfam" id="PF00012">
    <property type="entry name" value="HSP70"/>
    <property type="match status" value="1"/>
</dbReference>
<dbReference type="Proteomes" id="UP000193355">
    <property type="component" value="Unassembled WGS sequence"/>
</dbReference>
<keyword evidence="3" id="KW-0812">Transmembrane</keyword>
<organism evidence="4 5">
    <name type="scientific">Dethiosulfovibrio salsuginis</name>
    <dbReference type="NCBI Taxonomy" id="561720"/>
    <lineage>
        <taxon>Bacteria</taxon>
        <taxon>Thermotogati</taxon>
        <taxon>Synergistota</taxon>
        <taxon>Synergistia</taxon>
        <taxon>Synergistales</taxon>
        <taxon>Dethiosulfovibrionaceae</taxon>
        <taxon>Dethiosulfovibrio</taxon>
    </lineage>
</organism>
<reference evidence="5" key="1">
    <citation type="submission" date="2017-04" db="EMBL/GenBank/DDBJ databases">
        <authorList>
            <person name="Varghese N."/>
            <person name="Submissions S."/>
        </authorList>
    </citation>
    <scope>NUCLEOTIDE SEQUENCE [LARGE SCALE GENOMIC DNA]</scope>
    <source>
        <strain evidence="5">USBA 82</strain>
    </source>
</reference>
<keyword evidence="3" id="KW-0472">Membrane</keyword>
<accession>A0A1X7IRC7</accession>
<dbReference type="InterPro" id="IPR043129">
    <property type="entry name" value="ATPase_NBD"/>
</dbReference>
<dbReference type="Gene3D" id="3.90.640.10">
    <property type="entry name" value="Actin, Chain A, domain 4"/>
    <property type="match status" value="1"/>
</dbReference>
<dbReference type="PANTHER" id="PTHR42749:SF1">
    <property type="entry name" value="CELL SHAPE-DETERMINING PROTEIN MREB"/>
    <property type="match status" value="1"/>
</dbReference>
<dbReference type="OrthoDB" id="9807934at2"/>
<proteinExistence type="predicted"/>
<dbReference type="AlphaFoldDB" id="A0A1X7IRC7"/>
<keyword evidence="5" id="KW-1185">Reference proteome</keyword>
<keyword evidence="2" id="KW-0067">ATP-binding</keyword>
<keyword evidence="1" id="KW-0547">Nucleotide-binding</keyword>
<dbReference type="CDD" id="cd10170">
    <property type="entry name" value="ASKHA_NBD_HSP70"/>
    <property type="match status" value="1"/>
</dbReference>
<evidence type="ECO:0000313" key="5">
    <source>
        <dbReference type="Proteomes" id="UP000193355"/>
    </source>
</evidence>
<evidence type="ECO:0000256" key="1">
    <source>
        <dbReference type="ARBA" id="ARBA00022741"/>
    </source>
</evidence>
<evidence type="ECO:0000256" key="3">
    <source>
        <dbReference type="SAM" id="Phobius"/>
    </source>
</evidence>
<evidence type="ECO:0000256" key="2">
    <source>
        <dbReference type="ARBA" id="ARBA00022840"/>
    </source>
</evidence>
<dbReference type="EMBL" id="FXBB01000004">
    <property type="protein sequence ID" value="SMG17392.1"/>
    <property type="molecule type" value="Genomic_DNA"/>
</dbReference>
<dbReference type="RefSeq" id="WP_085543873.1">
    <property type="nucleotide sequence ID" value="NZ_FXBB01000004.1"/>
</dbReference>
<evidence type="ECO:0000313" key="4">
    <source>
        <dbReference type="EMBL" id="SMG17392.1"/>
    </source>
</evidence>
<name>A0A1X7IRC7_9BACT</name>